<protein>
    <submittedName>
        <fullName evidence="2">Uncharacterized protein</fullName>
    </submittedName>
</protein>
<organism evidence="2 3">
    <name type="scientific">Linderina pennispora</name>
    <dbReference type="NCBI Taxonomy" id="61395"/>
    <lineage>
        <taxon>Eukaryota</taxon>
        <taxon>Fungi</taxon>
        <taxon>Fungi incertae sedis</taxon>
        <taxon>Zoopagomycota</taxon>
        <taxon>Kickxellomycotina</taxon>
        <taxon>Kickxellomycetes</taxon>
        <taxon>Kickxellales</taxon>
        <taxon>Kickxellaceae</taxon>
        <taxon>Linderina</taxon>
    </lineage>
</organism>
<dbReference type="GeneID" id="63805621"/>
<dbReference type="RefSeq" id="XP_040739302.1">
    <property type="nucleotide sequence ID" value="XM_040888973.1"/>
</dbReference>
<evidence type="ECO:0000313" key="3">
    <source>
        <dbReference type="Proteomes" id="UP000193922"/>
    </source>
</evidence>
<feature type="region of interest" description="Disordered" evidence="1">
    <location>
        <begin position="1"/>
        <end position="26"/>
    </location>
</feature>
<dbReference type="Proteomes" id="UP000193922">
    <property type="component" value="Unassembled WGS sequence"/>
</dbReference>
<evidence type="ECO:0000256" key="1">
    <source>
        <dbReference type="SAM" id="MobiDB-lite"/>
    </source>
</evidence>
<dbReference type="AlphaFoldDB" id="A0A1Y1VTG7"/>
<name>A0A1Y1VTG7_9FUNG</name>
<dbReference type="EMBL" id="MCFD01000081">
    <property type="protein sequence ID" value="ORX64590.1"/>
    <property type="molecule type" value="Genomic_DNA"/>
</dbReference>
<gene>
    <name evidence="2" type="ORF">DL89DRAFT_272167</name>
</gene>
<evidence type="ECO:0000313" key="2">
    <source>
        <dbReference type="EMBL" id="ORX64590.1"/>
    </source>
</evidence>
<sequence>MSLYSSSNKHTTVNKPVLSSKIGSAGEGNNPFDALEYLTGSLGSAGSSSGPTFYSRQ</sequence>
<comment type="caution">
    <text evidence="2">The sequence shown here is derived from an EMBL/GenBank/DDBJ whole genome shotgun (WGS) entry which is preliminary data.</text>
</comment>
<proteinExistence type="predicted"/>
<keyword evidence="3" id="KW-1185">Reference proteome</keyword>
<accession>A0A1Y1VTG7</accession>
<reference evidence="2 3" key="1">
    <citation type="submission" date="2016-07" db="EMBL/GenBank/DDBJ databases">
        <title>Pervasive Adenine N6-methylation of Active Genes in Fungi.</title>
        <authorList>
            <consortium name="DOE Joint Genome Institute"/>
            <person name="Mondo S.J."/>
            <person name="Dannebaum R.O."/>
            <person name="Kuo R.C."/>
            <person name="Labutti K."/>
            <person name="Haridas S."/>
            <person name="Kuo A."/>
            <person name="Salamov A."/>
            <person name="Ahrendt S.R."/>
            <person name="Lipzen A."/>
            <person name="Sullivan W."/>
            <person name="Andreopoulos W.B."/>
            <person name="Clum A."/>
            <person name="Lindquist E."/>
            <person name="Daum C."/>
            <person name="Ramamoorthy G.K."/>
            <person name="Gryganskyi A."/>
            <person name="Culley D."/>
            <person name="Magnuson J.K."/>
            <person name="James T.Y."/>
            <person name="O'Malley M.A."/>
            <person name="Stajich J.E."/>
            <person name="Spatafora J.W."/>
            <person name="Visel A."/>
            <person name="Grigoriev I.V."/>
        </authorList>
    </citation>
    <scope>NUCLEOTIDE SEQUENCE [LARGE SCALE GENOMIC DNA]</scope>
    <source>
        <strain evidence="2 3">ATCC 12442</strain>
    </source>
</reference>
<feature type="compositionally biased region" description="Polar residues" evidence="1">
    <location>
        <begin position="1"/>
        <end position="14"/>
    </location>
</feature>